<dbReference type="Gene3D" id="3.75.10.10">
    <property type="entry name" value="L-arginine/glycine Amidinotransferase, Chain A"/>
    <property type="match status" value="1"/>
</dbReference>
<dbReference type="AlphaFoldDB" id="A0AAW1R7J9"/>
<protein>
    <recommendedName>
        <fullName evidence="4">Arginine deiminase</fullName>
    </recommendedName>
</protein>
<dbReference type="PANTHER" id="PTHR47271">
    <property type="entry name" value="ARGININE DEIMINASE"/>
    <property type="match status" value="1"/>
</dbReference>
<dbReference type="PANTHER" id="PTHR47271:SF2">
    <property type="entry name" value="ARGININE DEIMINASE"/>
    <property type="match status" value="1"/>
</dbReference>
<proteinExistence type="predicted"/>
<evidence type="ECO:0000313" key="2">
    <source>
        <dbReference type="EMBL" id="KAK9829371.1"/>
    </source>
</evidence>
<organism evidence="2 3">
    <name type="scientific">[Myrmecia] bisecta</name>
    <dbReference type="NCBI Taxonomy" id="41462"/>
    <lineage>
        <taxon>Eukaryota</taxon>
        <taxon>Viridiplantae</taxon>
        <taxon>Chlorophyta</taxon>
        <taxon>core chlorophytes</taxon>
        <taxon>Trebouxiophyceae</taxon>
        <taxon>Trebouxiales</taxon>
        <taxon>Trebouxiaceae</taxon>
        <taxon>Myrmecia</taxon>
    </lineage>
</organism>
<dbReference type="GO" id="GO:0019546">
    <property type="term" value="P:L-arginine deiminase pathway"/>
    <property type="evidence" value="ECO:0007669"/>
    <property type="project" value="TreeGrafter"/>
</dbReference>
<evidence type="ECO:0000256" key="1">
    <source>
        <dbReference type="SAM" id="MobiDB-lite"/>
    </source>
</evidence>
<evidence type="ECO:0008006" key="4">
    <source>
        <dbReference type="Google" id="ProtNLM"/>
    </source>
</evidence>
<dbReference type="SUPFAM" id="SSF55909">
    <property type="entry name" value="Pentein"/>
    <property type="match status" value="1"/>
</dbReference>
<dbReference type="EMBL" id="JALJOR010000001">
    <property type="protein sequence ID" value="KAK9829371.1"/>
    <property type="molecule type" value="Genomic_DNA"/>
</dbReference>
<dbReference type="GO" id="GO:0016990">
    <property type="term" value="F:arginine deiminase activity"/>
    <property type="evidence" value="ECO:0007669"/>
    <property type="project" value="TreeGrafter"/>
</dbReference>
<name>A0AAW1R7J9_9CHLO</name>
<sequence>MASATSLLDGSDSEFRACQEHENDSAEVVIVCEPQGTSLMMGGLHPRASLYERPVNLDGASRAHSEFREVMREAGLKVLTVRDILAYGVEQHIGARVELEELALKALTYSMAADHTLEDLAEPDRYYLTDDYKREVLEHMSITQLIDTLMINPTVHISPSYRDTGLSAAYTFQPLSNLVYTRDQQITTCRGIVMGRLRASQRQLEVELMRFCFMKLGMPVLGTIKEPGFLEGGDFFPAGKDLCLIGIGLRSNYDACKQLMDTDWLGTERLAIVRDDFDQNQDRMHLDCVFSILGDNSCLMYEDMMGEESPTRRLVDEYVQNEEGKYVLQREKVEFSRYMRENGYHIIPVKAADQLVYACNVLNLGDSRIISVHPPTARQIVRDPHFHGDVQCIDFAPITSMYGSVHCSSQVVKRIPKSLSQQLARTVLANNAGKHLGAVNPR</sequence>
<keyword evidence="3" id="KW-1185">Reference proteome</keyword>
<dbReference type="Pfam" id="PF02274">
    <property type="entry name" value="ADI"/>
    <property type="match status" value="1"/>
</dbReference>
<feature type="region of interest" description="Disordered" evidence="1">
    <location>
        <begin position="1"/>
        <end position="20"/>
    </location>
</feature>
<accession>A0AAW1R7J9</accession>
<comment type="caution">
    <text evidence="2">The sequence shown here is derived from an EMBL/GenBank/DDBJ whole genome shotgun (WGS) entry which is preliminary data.</text>
</comment>
<reference evidence="2 3" key="1">
    <citation type="journal article" date="2024" name="Nat. Commun.">
        <title>Phylogenomics reveals the evolutionary origins of lichenization in chlorophyte algae.</title>
        <authorList>
            <person name="Puginier C."/>
            <person name="Libourel C."/>
            <person name="Otte J."/>
            <person name="Skaloud P."/>
            <person name="Haon M."/>
            <person name="Grisel S."/>
            <person name="Petersen M."/>
            <person name="Berrin J.G."/>
            <person name="Delaux P.M."/>
            <person name="Dal Grande F."/>
            <person name="Keller J."/>
        </authorList>
    </citation>
    <scope>NUCLEOTIDE SEQUENCE [LARGE SCALE GENOMIC DNA]</scope>
    <source>
        <strain evidence="2 3">SAG 2043</strain>
    </source>
</reference>
<evidence type="ECO:0000313" key="3">
    <source>
        <dbReference type="Proteomes" id="UP001489004"/>
    </source>
</evidence>
<gene>
    <name evidence="2" type="ORF">WJX72_005446</name>
</gene>
<dbReference type="Proteomes" id="UP001489004">
    <property type="component" value="Unassembled WGS sequence"/>
</dbReference>